<dbReference type="Pfam" id="PF25426">
    <property type="entry name" value="AAA_lid_BCS1"/>
    <property type="match status" value="1"/>
</dbReference>
<evidence type="ECO:0000256" key="3">
    <source>
        <dbReference type="ARBA" id="ARBA00022692"/>
    </source>
</evidence>
<evidence type="ECO:0000256" key="11">
    <source>
        <dbReference type="ARBA" id="ARBA00048778"/>
    </source>
</evidence>
<dbReference type="PANTHER" id="PTHR23070">
    <property type="entry name" value="BCS1 AAA-TYPE ATPASE"/>
    <property type="match status" value="1"/>
</dbReference>
<dbReference type="Pfam" id="PF00004">
    <property type="entry name" value="AAA"/>
    <property type="match status" value="1"/>
</dbReference>
<keyword evidence="7 12" id="KW-0067">ATP-binding</keyword>
<feature type="domain" description="AAA+ ATPase" evidence="14">
    <location>
        <begin position="192"/>
        <end position="350"/>
    </location>
</feature>
<evidence type="ECO:0000256" key="2">
    <source>
        <dbReference type="ARBA" id="ARBA00007448"/>
    </source>
</evidence>
<feature type="domain" description="BCS1 N-terminal" evidence="15">
    <location>
        <begin position="45"/>
        <end position="208"/>
    </location>
</feature>
<dbReference type="Pfam" id="PF08740">
    <property type="entry name" value="BCS1_N"/>
    <property type="match status" value="1"/>
</dbReference>
<evidence type="ECO:0000256" key="6">
    <source>
        <dbReference type="ARBA" id="ARBA00022801"/>
    </source>
</evidence>
<dbReference type="InterPro" id="IPR057495">
    <property type="entry name" value="AAA_lid_BCS1"/>
</dbReference>
<dbReference type="InterPro" id="IPR003959">
    <property type="entry name" value="ATPase_AAA_core"/>
</dbReference>
<dbReference type="InterPro" id="IPR027417">
    <property type="entry name" value="P-loop_NTPase"/>
</dbReference>
<feature type="region of interest" description="Disordered" evidence="13">
    <location>
        <begin position="278"/>
        <end position="298"/>
    </location>
</feature>
<comment type="similarity">
    <text evidence="2">Belongs to the AAA ATPase family. BCS1 subfamily.</text>
</comment>
<dbReference type="SMART" id="SM00382">
    <property type="entry name" value="AAA"/>
    <property type="match status" value="1"/>
</dbReference>
<dbReference type="SUPFAM" id="SSF52540">
    <property type="entry name" value="P-loop containing nucleoside triphosphate hydrolases"/>
    <property type="match status" value="1"/>
</dbReference>
<evidence type="ECO:0000313" key="17">
    <source>
        <dbReference type="Proteomes" id="UP000298390"/>
    </source>
</evidence>
<dbReference type="GO" id="GO:0005524">
    <property type="term" value="F:ATP binding"/>
    <property type="evidence" value="ECO:0007669"/>
    <property type="project" value="UniProtKB-KW"/>
</dbReference>
<dbReference type="InterPro" id="IPR003960">
    <property type="entry name" value="ATPase_AAA_CS"/>
</dbReference>
<evidence type="ECO:0000256" key="5">
    <source>
        <dbReference type="ARBA" id="ARBA00022792"/>
    </source>
</evidence>
<evidence type="ECO:0000256" key="7">
    <source>
        <dbReference type="ARBA" id="ARBA00022840"/>
    </source>
</evidence>
<gene>
    <name evidence="16" type="ORF">EVJ58_g5009</name>
</gene>
<dbReference type="EMBL" id="SEKV01000243">
    <property type="protein sequence ID" value="TFY60669.1"/>
    <property type="molecule type" value="Genomic_DNA"/>
</dbReference>
<organism evidence="16 17">
    <name type="scientific">Rhodofomes roseus</name>
    <dbReference type="NCBI Taxonomy" id="34475"/>
    <lineage>
        <taxon>Eukaryota</taxon>
        <taxon>Fungi</taxon>
        <taxon>Dikarya</taxon>
        <taxon>Basidiomycota</taxon>
        <taxon>Agaricomycotina</taxon>
        <taxon>Agaricomycetes</taxon>
        <taxon>Polyporales</taxon>
        <taxon>Rhodofomes</taxon>
    </lineage>
</organism>
<dbReference type="SMART" id="SM01024">
    <property type="entry name" value="BCS1_N"/>
    <property type="match status" value="1"/>
</dbReference>
<evidence type="ECO:0000256" key="4">
    <source>
        <dbReference type="ARBA" id="ARBA00022741"/>
    </source>
</evidence>
<dbReference type="Gene3D" id="3.40.50.300">
    <property type="entry name" value="P-loop containing nucleotide triphosphate hydrolases"/>
    <property type="match status" value="1"/>
</dbReference>
<keyword evidence="5" id="KW-0999">Mitochondrion inner membrane</keyword>
<evidence type="ECO:0000259" key="14">
    <source>
        <dbReference type="SMART" id="SM00382"/>
    </source>
</evidence>
<dbReference type="STRING" id="34475.A0A4Y9YI94"/>
<name>A0A4Y9YI94_9APHY</name>
<dbReference type="InterPro" id="IPR014851">
    <property type="entry name" value="BCS1_N"/>
</dbReference>
<comment type="catalytic activity">
    <reaction evidence="11">
        <text>ATP + H2O = ADP + phosphate + H(+)</text>
        <dbReference type="Rhea" id="RHEA:13065"/>
        <dbReference type="ChEBI" id="CHEBI:15377"/>
        <dbReference type="ChEBI" id="CHEBI:15378"/>
        <dbReference type="ChEBI" id="CHEBI:30616"/>
        <dbReference type="ChEBI" id="CHEBI:43474"/>
        <dbReference type="ChEBI" id="CHEBI:456216"/>
    </reaction>
    <physiologicalReaction direction="left-to-right" evidence="11">
        <dbReference type="Rhea" id="RHEA:13066"/>
    </physiologicalReaction>
</comment>
<keyword evidence="6" id="KW-0378">Hydrolase</keyword>
<keyword evidence="9" id="KW-0496">Mitochondrion</keyword>
<dbReference type="GO" id="GO:0005743">
    <property type="term" value="C:mitochondrial inner membrane"/>
    <property type="evidence" value="ECO:0007669"/>
    <property type="project" value="UniProtKB-SubCell"/>
</dbReference>
<dbReference type="GO" id="GO:0016887">
    <property type="term" value="F:ATP hydrolysis activity"/>
    <property type="evidence" value="ECO:0007669"/>
    <property type="project" value="InterPro"/>
</dbReference>
<dbReference type="AlphaFoldDB" id="A0A4Y9YI94"/>
<sequence>MSHFVGTNHTFGNTTTQDLLDRYNPVGWIFTVMTNAIMPEWLKLVIMGAVIEISRRAFDMLWGSLVDSIWVTVTFDDEDWAYTWFHYWLARHPSWRKARSVEATTNSYDINPEDIAIPGQEDDLPSMRKVSYKPSRYTSHRMWYGGCYTVVTRSHIASNYYRVKESVSISMLSLSRNILDELVLETKKAYLQAEGKLHGAPGSGKSSIIHSIAGDLGLDVYVLTLSRTGLDDTGLNELLSDLPERCITLLEDVDVAFKGGMARRSLSKGSLVKAGDDVLIGEDDKPNQSHNTDDKTESRVTLSGLLNALDGIGAQEGRILFATTNDYAALDPALIRPGRMDLHINFKLANKEQAKGLFEAFYSPPGGPDDTLDEKYSDDEPPFPTLAARDLPEQQIIPTRMATLPRAQSADLAAHFAEAIPEREFSMASLQGYLMLYKLQPHDAVENVVGWVEKERAERVQAGKQVSSLSLI</sequence>
<evidence type="ECO:0000256" key="10">
    <source>
        <dbReference type="ARBA" id="ARBA00023136"/>
    </source>
</evidence>
<evidence type="ECO:0000256" key="9">
    <source>
        <dbReference type="ARBA" id="ARBA00023128"/>
    </source>
</evidence>
<evidence type="ECO:0000313" key="16">
    <source>
        <dbReference type="EMBL" id="TFY60669.1"/>
    </source>
</evidence>
<evidence type="ECO:0000256" key="12">
    <source>
        <dbReference type="RuleBase" id="RU003651"/>
    </source>
</evidence>
<dbReference type="Proteomes" id="UP000298390">
    <property type="component" value="Unassembled WGS sequence"/>
</dbReference>
<proteinExistence type="inferred from homology"/>
<comment type="caution">
    <text evidence="16">The sequence shown here is derived from an EMBL/GenBank/DDBJ whole genome shotgun (WGS) entry which is preliminary data.</text>
</comment>
<dbReference type="PROSITE" id="PS00674">
    <property type="entry name" value="AAA"/>
    <property type="match status" value="1"/>
</dbReference>
<evidence type="ECO:0000256" key="13">
    <source>
        <dbReference type="SAM" id="MobiDB-lite"/>
    </source>
</evidence>
<dbReference type="InterPro" id="IPR003593">
    <property type="entry name" value="AAA+_ATPase"/>
</dbReference>
<evidence type="ECO:0008006" key="18">
    <source>
        <dbReference type="Google" id="ProtNLM"/>
    </source>
</evidence>
<evidence type="ECO:0000256" key="1">
    <source>
        <dbReference type="ARBA" id="ARBA00004434"/>
    </source>
</evidence>
<protein>
    <recommendedName>
        <fullName evidence="18">ATPase family protein associated with various cellular activities (AAA)</fullName>
    </recommendedName>
</protein>
<dbReference type="InterPro" id="IPR050747">
    <property type="entry name" value="Mitochondrial_chaperone_BCS1"/>
</dbReference>
<feature type="compositionally biased region" description="Basic and acidic residues" evidence="13">
    <location>
        <begin position="282"/>
        <end position="298"/>
    </location>
</feature>
<keyword evidence="3" id="KW-0812">Transmembrane</keyword>
<reference evidence="16 17" key="1">
    <citation type="submission" date="2019-01" db="EMBL/GenBank/DDBJ databases">
        <title>Genome sequencing of the rare red list fungi Fomitopsis rosea.</title>
        <authorList>
            <person name="Buettner E."/>
            <person name="Kellner H."/>
        </authorList>
    </citation>
    <scope>NUCLEOTIDE SEQUENCE [LARGE SCALE GENOMIC DNA]</scope>
    <source>
        <strain evidence="16 17">DSM 105464</strain>
    </source>
</reference>
<keyword evidence="4 12" id="KW-0547">Nucleotide-binding</keyword>
<evidence type="ECO:0000259" key="15">
    <source>
        <dbReference type="SMART" id="SM01024"/>
    </source>
</evidence>
<evidence type="ECO:0000256" key="8">
    <source>
        <dbReference type="ARBA" id="ARBA00022989"/>
    </source>
</evidence>
<comment type="subcellular location">
    <subcellularLocation>
        <location evidence="1">Mitochondrion inner membrane</location>
        <topology evidence="1">Single-pass membrane protein</topology>
    </subcellularLocation>
</comment>
<keyword evidence="8" id="KW-1133">Transmembrane helix</keyword>
<keyword evidence="10" id="KW-0472">Membrane</keyword>
<accession>A0A4Y9YI94</accession>